<accession>A0ACD2ZYX1</accession>
<keyword evidence="2" id="KW-1185">Reference proteome</keyword>
<evidence type="ECO:0000313" key="1">
    <source>
        <dbReference type="EMBL" id="TFK58481.1"/>
    </source>
</evidence>
<dbReference type="EMBL" id="ML209336">
    <property type="protein sequence ID" value="TFK58481.1"/>
    <property type="molecule type" value="Genomic_DNA"/>
</dbReference>
<evidence type="ECO:0000313" key="2">
    <source>
        <dbReference type="Proteomes" id="UP000308600"/>
    </source>
</evidence>
<dbReference type="Proteomes" id="UP000308600">
    <property type="component" value="Unassembled WGS sequence"/>
</dbReference>
<organism evidence="1 2">
    <name type="scientific">Pluteus cervinus</name>
    <dbReference type="NCBI Taxonomy" id="181527"/>
    <lineage>
        <taxon>Eukaryota</taxon>
        <taxon>Fungi</taxon>
        <taxon>Dikarya</taxon>
        <taxon>Basidiomycota</taxon>
        <taxon>Agaricomycotina</taxon>
        <taxon>Agaricomycetes</taxon>
        <taxon>Agaricomycetidae</taxon>
        <taxon>Agaricales</taxon>
        <taxon>Pluteineae</taxon>
        <taxon>Pluteaceae</taxon>
        <taxon>Pluteus</taxon>
    </lineage>
</organism>
<protein>
    <submittedName>
        <fullName evidence="1">Uncharacterized protein</fullName>
    </submittedName>
</protein>
<sequence length="89" mass="10042">MPHDGFLPLTRASNLLTYQTPNLLFSAVPRLTNAVRCHHPPAVREHDEKQPSNIPPRPRPHLTLLAEILPMETAADPSFAHSPREHRLC</sequence>
<proteinExistence type="predicted"/>
<gene>
    <name evidence="1" type="ORF">BDN72DRAFT_906689</name>
</gene>
<reference evidence="1 2" key="1">
    <citation type="journal article" date="2019" name="Nat. Ecol. Evol.">
        <title>Megaphylogeny resolves global patterns of mushroom evolution.</title>
        <authorList>
            <person name="Varga T."/>
            <person name="Krizsan K."/>
            <person name="Foldi C."/>
            <person name="Dima B."/>
            <person name="Sanchez-Garcia M."/>
            <person name="Sanchez-Ramirez S."/>
            <person name="Szollosi G.J."/>
            <person name="Szarkandi J.G."/>
            <person name="Papp V."/>
            <person name="Albert L."/>
            <person name="Andreopoulos W."/>
            <person name="Angelini C."/>
            <person name="Antonin V."/>
            <person name="Barry K.W."/>
            <person name="Bougher N.L."/>
            <person name="Buchanan P."/>
            <person name="Buyck B."/>
            <person name="Bense V."/>
            <person name="Catcheside P."/>
            <person name="Chovatia M."/>
            <person name="Cooper J."/>
            <person name="Damon W."/>
            <person name="Desjardin D."/>
            <person name="Finy P."/>
            <person name="Geml J."/>
            <person name="Haridas S."/>
            <person name="Hughes K."/>
            <person name="Justo A."/>
            <person name="Karasinski D."/>
            <person name="Kautmanova I."/>
            <person name="Kiss B."/>
            <person name="Kocsube S."/>
            <person name="Kotiranta H."/>
            <person name="LaButti K.M."/>
            <person name="Lechner B.E."/>
            <person name="Liimatainen K."/>
            <person name="Lipzen A."/>
            <person name="Lukacs Z."/>
            <person name="Mihaltcheva S."/>
            <person name="Morgado L.N."/>
            <person name="Niskanen T."/>
            <person name="Noordeloos M.E."/>
            <person name="Ohm R.A."/>
            <person name="Ortiz-Santana B."/>
            <person name="Ovrebo C."/>
            <person name="Racz N."/>
            <person name="Riley R."/>
            <person name="Savchenko A."/>
            <person name="Shiryaev A."/>
            <person name="Soop K."/>
            <person name="Spirin V."/>
            <person name="Szebenyi C."/>
            <person name="Tomsovsky M."/>
            <person name="Tulloss R.E."/>
            <person name="Uehling J."/>
            <person name="Grigoriev I.V."/>
            <person name="Vagvolgyi C."/>
            <person name="Papp T."/>
            <person name="Martin F.M."/>
            <person name="Miettinen O."/>
            <person name="Hibbett D.S."/>
            <person name="Nagy L.G."/>
        </authorList>
    </citation>
    <scope>NUCLEOTIDE SEQUENCE [LARGE SCALE GENOMIC DNA]</scope>
    <source>
        <strain evidence="1 2">NL-1719</strain>
    </source>
</reference>
<name>A0ACD2ZYX1_9AGAR</name>